<reference evidence="1 2" key="1">
    <citation type="submission" date="2018-08" db="EMBL/GenBank/DDBJ databases">
        <title>Recombination of ecologically and evolutionarily significant loci maintains genetic cohesion in the Pseudomonas syringae species complex.</title>
        <authorList>
            <person name="Dillon M."/>
            <person name="Thakur S."/>
            <person name="Almeida R.N.D."/>
            <person name="Weir B.S."/>
            <person name="Guttman D.S."/>
        </authorList>
    </citation>
    <scope>NUCLEOTIDE SEQUENCE [LARGE SCALE GENOMIC DNA]</scope>
    <source>
        <strain evidence="1 2">1089_5</strain>
    </source>
</reference>
<dbReference type="AlphaFoldDB" id="A0A3M3N309"/>
<evidence type="ECO:0000313" key="1">
    <source>
        <dbReference type="EMBL" id="RMO03539.1"/>
    </source>
</evidence>
<evidence type="ECO:0000313" key="2">
    <source>
        <dbReference type="Proteomes" id="UP000278062"/>
    </source>
</evidence>
<protein>
    <submittedName>
        <fullName evidence="1">Uncharacterized protein</fullName>
    </submittedName>
</protein>
<proteinExistence type="predicted"/>
<gene>
    <name evidence="1" type="ORF">ALQ49_04730</name>
</gene>
<comment type="caution">
    <text evidence="1">The sequence shown here is derived from an EMBL/GenBank/DDBJ whole genome shotgun (WGS) entry which is preliminary data.</text>
</comment>
<dbReference type="EMBL" id="RBPL01000004">
    <property type="protein sequence ID" value="RMO03539.1"/>
    <property type="molecule type" value="Genomic_DNA"/>
</dbReference>
<dbReference type="Proteomes" id="UP000278062">
    <property type="component" value="Unassembled WGS sequence"/>
</dbReference>
<name>A0A3M3N309_9PSED</name>
<organism evidence="1 2">
    <name type="scientific">Pseudomonas syringae pv. apii</name>
    <dbReference type="NCBI Taxonomy" id="81036"/>
    <lineage>
        <taxon>Bacteria</taxon>
        <taxon>Pseudomonadati</taxon>
        <taxon>Pseudomonadota</taxon>
        <taxon>Gammaproteobacteria</taxon>
        <taxon>Pseudomonadales</taxon>
        <taxon>Pseudomonadaceae</taxon>
        <taxon>Pseudomonas</taxon>
    </lineage>
</organism>
<sequence length="71" mass="8224">MRIPRAFGQACWGYGVLHDGKRYEAHLCDTFATIAYLQQERRMANLFEDIPQLPDEDFGLVAKDDFFRDGP</sequence>
<accession>A0A3M3N309</accession>